<dbReference type="EMBL" id="JBIAUT010000011">
    <property type="protein sequence ID" value="MFF4219614.1"/>
    <property type="molecule type" value="Genomic_DNA"/>
</dbReference>
<keyword evidence="3" id="KW-1185">Reference proteome</keyword>
<sequence>MAPIINDPVRKVRSLSRFEYVRHRPPTYAERALVFLTSGGRPQTYLPNQQPTRGELITSNFRTLYEVEMGMQHMALEHRLPSAGDAAFFSAETDLIWRVVDPARIVERQVRDVRALVEPRLLTWMRQESRQFAIEDSAAVEAAVLKALAAEPLAADEGLEVRCEVRISLDEEALKQLSLLRSLDYSKQRTISEHELTRLVTTNEQEVMEDRSTFYARLLAQGEMERWGLHLHRNPGDIPLAISSIRDDDREASANQIRIIEMLLDKGVIEDHMTEDAARAALEGVKERLTDAGQGRTRKQPIYREQLERGLSDRDDRPDTGELQ</sequence>
<dbReference type="RefSeq" id="WP_388631361.1">
    <property type="nucleotide sequence ID" value="NZ_JBIAUT010000011.1"/>
</dbReference>
<proteinExistence type="predicted"/>
<gene>
    <name evidence="2" type="ORF">ACFYZM_25535</name>
</gene>
<evidence type="ECO:0000256" key="1">
    <source>
        <dbReference type="SAM" id="MobiDB-lite"/>
    </source>
</evidence>
<evidence type="ECO:0000313" key="3">
    <source>
        <dbReference type="Proteomes" id="UP001602123"/>
    </source>
</evidence>
<name>A0ABW6U7N5_9ACTN</name>
<reference evidence="2 3" key="1">
    <citation type="submission" date="2024-10" db="EMBL/GenBank/DDBJ databases">
        <title>The Natural Products Discovery Center: Release of the First 8490 Sequenced Strains for Exploring Actinobacteria Biosynthetic Diversity.</title>
        <authorList>
            <person name="Kalkreuter E."/>
            <person name="Kautsar S.A."/>
            <person name="Yang D."/>
            <person name="Bader C.D."/>
            <person name="Teijaro C.N."/>
            <person name="Fluegel L."/>
            <person name="Davis C.M."/>
            <person name="Simpson J.R."/>
            <person name="Lauterbach L."/>
            <person name="Steele A.D."/>
            <person name="Gui C."/>
            <person name="Meng S."/>
            <person name="Li G."/>
            <person name="Viehrig K."/>
            <person name="Ye F."/>
            <person name="Su P."/>
            <person name="Kiefer A.F."/>
            <person name="Nichols A."/>
            <person name="Cepeda A.J."/>
            <person name="Yan W."/>
            <person name="Fan B."/>
            <person name="Jiang Y."/>
            <person name="Adhikari A."/>
            <person name="Zheng C.-J."/>
            <person name="Schuster L."/>
            <person name="Cowan T.M."/>
            <person name="Smanski M.J."/>
            <person name="Chevrette M.G."/>
            <person name="De Carvalho L.P.S."/>
            <person name="Shen B."/>
        </authorList>
    </citation>
    <scope>NUCLEOTIDE SEQUENCE [LARGE SCALE GENOMIC DNA]</scope>
    <source>
        <strain evidence="2 3">NPDC001650</strain>
    </source>
</reference>
<feature type="compositionally biased region" description="Basic and acidic residues" evidence="1">
    <location>
        <begin position="305"/>
        <end position="324"/>
    </location>
</feature>
<dbReference type="Proteomes" id="UP001602123">
    <property type="component" value="Unassembled WGS sequence"/>
</dbReference>
<organism evidence="2 3">
    <name type="scientific">Streptomyces nondiastaticus</name>
    <dbReference type="NCBI Taxonomy" id="3154512"/>
    <lineage>
        <taxon>Bacteria</taxon>
        <taxon>Bacillati</taxon>
        <taxon>Actinomycetota</taxon>
        <taxon>Actinomycetes</taxon>
        <taxon>Kitasatosporales</taxon>
        <taxon>Streptomycetaceae</taxon>
        <taxon>Streptomyces</taxon>
    </lineage>
</organism>
<feature type="region of interest" description="Disordered" evidence="1">
    <location>
        <begin position="288"/>
        <end position="324"/>
    </location>
</feature>
<protein>
    <submittedName>
        <fullName evidence="2">Uncharacterized protein</fullName>
    </submittedName>
</protein>
<evidence type="ECO:0000313" key="2">
    <source>
        <dbReference type="EMBL" id="MFF4219614.1"/>
    </source>
</evidence>
<accession>A0ABW6U7N5</accession>
<comment type="caution">
    <text evidence="2">The sequence shown here is derived from an EMBL/GenBank/DDBJ whole genome shotgun (WGS) entry which is preliminary data.</text>
</comment>